<keyword evidence="2" id="KW-0472">Membrane</keyword>
<accession>A0A943EGZ1</accession>
<keyword evidence="2" id="KW-0812">Transmembrane</keyword>
<organism evidence="3 4">
    <name type="scientific">Acidaminococcus intestini</name>
    <dbReference type="NCBI Taxonomy" id="187327"/>
    <lineage>
        <taxon>Bacteria</taxon>
        <taxon>Bacillati</taxon>
        <taxon>Bacillota</taxon>
        <taxon>Negativicutes</taxon>
        <taxon>Acidaminococcales</taxon>
        <taxon>Acidaminococcaceae</taxon>
        <taxon>Acidaminococcus</taxon>
    </lineage>
</organism>
<evidence type="ECO:0008006" key="5">
    <source>
        <dbReference type="Google" id="ProtNLM"/>
    </source>
</evidence>
<feature type="transmembrane region" description="Helical" evidence="2">
    <location>
        <begin position="32"/>
        <end position="50"/>
    </location>
</feature>
<evidence type="ECO:0000256" key="1">
    <source>
        <dbReference type="SAM" id="MobiDB-lite"/>
    </source>
</evidence>
<sequence length="249" mass="27403">MDEKKIEKWECVSKKMTALCKKGFSPRNLKKGAAVVVLVAVAAGAGKVTLKKMRFDRRQAEAAAKVELAQKLAAERNEPLLSSDEVLGKIASLLGTDEGSVTLKGLRLAEAKPDRKEHKGHKDKEKRDHDRKLFKKDHDDHDDHDGRDRVRRSEDQKVPQEGPNKASDQAPASSGGNPADLAAPSAQNQALPLQGMQPMAGPMGSHRPVFYEAWVDQGNMSYEFLINAQTGEILHSKVHQKGVVEKLFS</sequence>
<evidence type="ECO:0000256" key="2">
    <source>
        <dbReference type="SAM" id="Phobius"/>
    </source>
</evidence>
<protein>
    <recommendedName>
        <fullName evidence="5">PepSY domain-containing protein</fullName>
    </recommendedName>
</protein>
<gene>
    <name evidence="3" type="ORF">KHX13_06255</name>
</gene>
<dbReference type="EMBL" id="JAGZCZ010000006">
    <property type="protein sequence ID" value="MBS5519916.1"/>
    <property type="molecule type" value="Genomic_DNA"/>
</dbReference>
<reference evidence="3" key="1">
    <citation type="submission" date="2021-02" db="EMBL/GenBank/DDBJ databases">
        <title>Infant gut strain persistence is associated with maternal origin, phylogeny, and functional potential including surface adhesion and iron acquisition.</title>
        <authorList>
            <person name="Lou Y.C."/>
        </authorList>
    </citation>
    <scope>NUCLEOTIDE SEQUENCE</scope>
    <source>
        <strain evidence="3">L3_106_000M1_dasL3_106_000M1_concoct_15</strain>
    </source>
</reference>
<dbReference type="AlphaFoldDB" id="A0A943EGZ1"/>
<feature type="compositionally biased region" description="Polar residues" evidence="1">
    <location>
        <begin position="166"/>
        <end position="176"/>
    </location>
</feature>
<feature type="compositionally biased region" description="Basic and acidic residues" evidence="1">
    <location>
        <begin position="107"/>
        <end position="158"/>
    </location>
</feature>
<feature type="region of interest" description="Disordered" evidence="1">
    <location>
        <begin position="105"/>
        <end position="187"/>
    </location>
</feature>
<proteinExistence type="predicted"/>
<keyword evidence="2" id="KW-1133">Transmembrane helix</keyword>
<evidence type="ECO:0000313" key="4">
    <source>
        <dbReference type="Proteomes" id="UP000754226"/>
    </source>
</evidence>
<comment type="caution">
    <text evidence="3">The sequence shown here is derived from an EMBL/GenBank/DDBJ whole genome shotgun (WGS) entry which is preliminary data.</text>
</comment>
<dbReference type="Proteomes" id="UP000754226">
    <property type="component" value="Unassembled WGS sequence"/>
</dbReference>
<evidence type="ECO:0000313" key="3">
    <source>
        <dbReference type="EMBL" id="MBS5519916.1"/>
    </source>
</evidence>
<name>A0A943EGZ1_9FIRM</name>